<dbReference type="SMART" id="SM00333">
    <property type="entry name" value="TUDOR"/>
    <property type="match status" value="1"/>
</dbReference>
<dbReference type="Proteomes" id="UP000192247">
    <property type="component" value="Unassembled WGS sequence"/>
</dbReference>
<feature type="domain" description="Tudor" evidence="2">
    <location>
        <begin position="568"/>
        <end position="624"/>
    </location>
</feature>
<feature type="region of interest" description="Disordered" evidence="1">
    <location>
        <begin position="477"/>
        <end position="497"/>
    </location>
</feature>
<accession>A0A1V9XB02</accession>
<feature type="compositionally biased region" description="Polar residues" evidence="1">
    <location>
        <begin position="486"/>
        <end position="497"/>
    </location>
</feature>
<dbReference type="CDD" id="cd20379">
    <property type="entry name" value="Tudor_dTUD-like"/>
    <property type="match status" value="1"/>
</dbReference>
<dbReference type="EMBL" id="MNPL01017218">
    <property type="protein sequence ID" value="OQR70538.1"/>
    <property type="molecule type" value="Genomic_DNA"/>
</dbReference>
<sequence length="783" mass="85819">MNSGSSSAVSSIKMSSLLWQLKQSDLEIDLKALSSKAALTHQSVTVLVPLISAQREAGTYSIETYDELGGLVKVAIRALEEAIKAINTAIGSTKQSIVTHGSLLAIEGIPSTTALLHNTYSASIQSAYCSSSQPWSTATDDGETDVTVEISGDHHTQIAEQLGEDVYDGRISAVEDIGSKSDFVTKSVPLRDTPETLSINNSGNDSKTAGYRTSLMSLRLAKLLEAKSRNPNKPIDEFNLQLTQGAPSKCSVSSTNQVAPLSSPLNYKAAPFTPGNKITGPEQRSDDFSSFADLPGAVKDTMPVRSGNAEPAVQADTANPTLTVTTVNAEIDLTSKNHTAHHEVSDKAPLLHAAEFIPTSVQPLSVLSWPSLHESKQSVMEVFCEAREAMQKIATAVPECGSSHHMVNEDEKACHTNPKKNDCVGGDSISVDLQKLEIPPADALQKDILANRQSQVPKHGRNEQWAMVNKKDEANAEKLLSDDVGPTSTSSSGRQRLTSRVVEGRLPKTAFEMREPPMWRHVVAEVTHVDMKAGRLYVVLDEDNDLRQKIYYEILAARSSGKVPSDENLFQYNTIVIAPFEDEVFRALFVCNVTVDDCKVYFLDFGNTAIVPKKDIRLLPTGKATRAALKTGQLAIPCELAGRLNQPQVLDALSGMLKGFNQRVQVLLNGSRTDNEAQMAIYAIEDIIPCEQAINLMPLPISTLLQECRHSQVNLDNRRFKKKSWSKAKAIDMQKYLENTEFRLRFPERGSTNELFLINYATQKHLVKQLARLGFCSMKNSQR</sequence>
<dbReference type="SUPFAM" id="SSF63748">
    <property type="entry name" value="Tudor/PWWP/MBT"/>
    <property type="match status" value="1"/>
</dbReference>
<dbReference type="Pfam" id="PF00567">
    <property type="entry name" value="TUDOR"/>
    <property type="match status" value="1"/>
</dbReference>
<dbReference type="OrthoDB" id="9995375at2759"/>
<reference evidence="3 4" key="1">
    <citation type="journal article" date="2017" name="Gigascience">
        <title>Draft genome of the honey bee ectoparasitic mite, Tropilaelaps mercedesae, is shaped by the parasitic life history.</title>
        <authorList>
            <person name="Dong X."/>
            <person name="Armstrong S.D."/>
            <person name="Xia D."/>
            <person name="Makepeace B.L."/>
            <person name="Darby A.C."/>
            <person name="Kadowaki T."/>
        </authorList>
    </citation>
    <scope>NUCLEOTIDE SEQUENCE [LARGE SCALE GENOMIC DNA]</scope>
    <source>
        <strain evidence="3">Wuxi-XJTLU</strain>
    </source>
</reference>
<gene>
    <name evidence="3" type="ORF">BIW11_11569</name>
</gene>
<protein>
    <recommendedName>
        <fullName evidence="2">Tudor domain-containing protein</fullName>
    </recommendedName>
</protein>
<dbReference type="Gene3D" id="2.30.30.140">
    <property type="match status" value="1"/>
</dbReference>
<evidence type="ECO:0000313" key="4">
    <source>
        <dbReference type="Proteomes" id="UP000192247"/>
    </source>
</evidence>
<evidence type="ECO:0000259" key="2">
    <source>
        <dbReference type="SMART" id="SM00333"/>
    </source>
</evidence>
<comment type="caution">
    <text evidence="3">The sequence shown here is derived from an EMBL/GenBank/DDBJ whole genome shotgun (WGS) entry which is preliminary data.</text>
</comment>
<proteinExistence type="predicted"/>
<organism evidence="3 4">
    <name type="scientific">Tropilaelaps mercedesae</name>
    <dbReference type="NCBI Taxonomy" id="418985"/>
    <lineage>
        <taxon>Eukaryota</taxon>
        <taxon>Metazoa</taxon>
        <taxon>Ecdysozoa</taxon>
        <taxon>Arthropoda</taxon>
        <taxon>Chelicerata</taxon>
        <taxon>Arachnida</taxon>
        <taxon>Acari</taxon>
        <taxon>Parasitiformes</taxon>
        <taxon>Mesostigmata</taxon>
        <taxon>Gamasina</taxon>
        <taxon>Dermanyssoidea</taxon>
        <taxon>Laelapidae</taxon>
        <taxon>Tropilaelaps</taxon>
    </lineage>
</organism>
<dbReference type="InterPro" id="IPR002999">
    <property type="entry name" value="Tudor"/>
</dbReference>
<evidence type="ECO:0000256" key="1">
    <source>
        <dbReference type="SAM" id="MobiDB-lite"/>
    </source>
</evidence>
<name>A0A1V9XB02_9ACAR</name>
<keyword evidence="4" id="KW-1185">Reference proteome</keyword>
<dbReference type="AlphaFoldDB" id="A0A1V9XB02"/>
<dbReference type="InParanoid" id="A0A1V9XB02"/>
<evidence type="ECO:0000313" key="3">
    <source>
        <dbReference type="EMBL" id="OQR70538.1"/>
    </source>
</evidence>